<keyword evidence="5" id="KW-1133">Transmembrane helix</keyword>
<dbReference type="PRINTS" id="PR00792">
    <property type="entry name" value="PEPSIN"/>
</dbReference>
<evidence type="ECO:0000313" key="9">
    <source>
        <dbReference type="Proteomes" id="UP000230002"/>
    </source>
</evidence>
<gene>
    <name evidence="8" type="ORF">GSI_00907</name>
</gene>
<keyword evidence="6" id="KW-0732">Signal</keyword>
<feature type="compositionally biased region" description="Basic residues" evidence="4">
    <location>
        <begin position="26"/>
        <end position="43"/>
    </location>
</feature>
<keyword evidence="5" id="KW-0812">Transmembrane</keyword>
<sequence length="589" mass="62527">MRLSTCALGLLLSAPLSQAAKLSFTQHKRPNHSPQKRSGKTSFRRPVLAAASSTSSQNGDVDLSSFHDLLYIANVTVGGTEYPLQLDTGSSDLWVKGASSPLPNTNQTALTLNVTYGIGSTYGHISYTSVEFAGINVPKQAFIDASQANNPILSYGVNGIVGLGFTKLSSVDNQLNKSGQSDGKALLYNLFADNPSEPNFIAFALQRATVAGGDVEGSFTIGEYDQDYKDVANSPKVSTYPKSDPTRWTMLLDAILLGNNDTVIPLSTSVSGAPSDKAVVMLDSGTSYTSVDASCYTRSKRYLNTISLSYAPKSVCDAIYGTIQGATYSSALGQWIIPCDAEVDVALQFGSSVYPLHPLDVTPTNVNDDTMCVGSFLPQTVSVGADQFDWLIGDNVMRSLYTVYDFGDFDSSGQMGDPYLQLLSLVDPNNASAEFHKVRGGSASSNIVYKAQAVSQTGAAASGGTTTVSVSTDFVDTLTKLQTYIPAILGIMALNALVLLVLAVAAIVYMCRRRTKARARKTPGRSTPMPLTRPSSYIAHQEPGPDALGAYQPVSMALTEDTFVPPSPAFSKPGFDSVVRAGDRPKSVA</sequence>
<dbReference type="InterPro" id="IPR033121">
    <property type="entry name" value="PEPTIDASE_A1"/>
</dbReference>
<dbReference type="InterPro" id="IPR021109">
    <property type="entry name" value="Peptidase_aspartic_dom_sf"/>
</dbReference>
<dbReference type="InterPro" id="IPR034164">
    <property type="entry name" value="Pepsin-like_dom"/>
</dbReference>
<reference evidence="8 9" key="1">
    <citation type="journal article" date="2015" name="Sci. Rep.">
        <title>Chromosome-level genome map provides insights into diverse defense mechanisms in the medicinal fungus Ganoderma sinense.</title>
        <authorList>
            <person name="Zhu Y."/>
            <person name="Xu J."/>
            <person name="Sun C."/>
            <person name="Zhou S."/>
            <person name="Xu H."/>
            <person name="Nelson D.R."/>
            <person name="Qian J."/>
            <person name="Song J."/>
            <person name="Luo H."/>
            <person name="Xiang L."/>
            <person name="Li Y."/>
            <person name="Xu Z."/>
            <person name="Ji A."/>
            <person name="Wang L."/>
            <person name="Lu S."/>
            <person name="Hayward A."/>
            <person name="Sun W."/>
            <person name="Li X."/>
            <person name="Schwartz D.C."/>
            <person name="Wang Y."/>
            <person name="Chen S."/>
        </authorList>
    </citation>
    <scope>NUCLEOTIDE SEQUENCE [LARGE SCALE GENOMIC DNA]</scope>
    <source>
        <strain evidence="8 9">ZZ0214-1</strain>
    </source>
</reference>
<dbReference type="PROSITE" id="PS51767">
    <property type="entry name" value="PEPTIDASE_A1"/>
    <property type="match status" value="1"/>
</dbReference>
<feature type="signal peptide" evidence="6">
    <location>
        <begin position="1"/>
        <end position="19"/>
    </location>
</feature>
<dbReference type="GO" id="GO:0006508">
    <property type="term" value="P:proteolysis"/>
    <property type="evidence" value="ECO:0007669"/>
    <property type="project" value="UniProtKB-KW"/>
</dbReference>
<keyword evidence="2 3" id="KW-0064">Aspartyl protease</keyword>
<name>A0A2G8STY5_9APHY</name>
<feature type="chain" id="PRO_5013836177" description="Peptidase A1 domain-containing protein" evidence="6">
    <location>
        <begin position="20"/>
        <end position="589"/>
    </location>
</feature>
<accession>A0A2G8STY5</accession>
<evidence type="ECO:0000256" key="6">
    <source>
        <dbReference type="SAM" id="SignalP"/>
    </source>
</evidence>
<dbReference type="GO" id="GO:0004190">
    <property type="term" value="F:aspartic-type endopeptidase activity"/>
    <property type="evidence" value="ECO:0007669"/>
    <property type="project" value="UniProtKB-KW"/>
</dbReference>
<feature type="domain" description="Peptidase A1" evidence="7">
    <location>
        <begin position="71"/>
        <end position="414"/>
    </location>
</feature>
<dbReference type="STRING" id="1077348.A0A2G8STY5"/>
<evidence type="ECO:0000256" key="3">
    <source>
        <dbReference type="RuleBase" id="RU000454"/>
    </source>
</evidence>
<dbReference type="Proteomes" id="UP000230002">
    <property type="component" value="Unassembled WGS sequence"/>
</dbReference>
<dbReference type="InterPro" id="IPR001969">
    <property type="entry name" value="Aspartic_peptidase_AS"/>
</dbReference>
<evidence type="ECO:0000256" key="1">
    <source>
        <dbReference type="ARBA" id="ARBA00007447"/>
    </source>
</evidence>
<comment type="caution">
    <text evidence="8">The sequence shown here is derived from an EMBL/GenBank/DDBJ whole genome shotgun (WGS) entry which is preliminary data.</text>
</comment>
<proteinExistence type="inferred from homology"/>
<dbReference type="OrthoDB" id="2747330at2759"/>
<dbReference type="PROSITE" id="PS00141">
    <property type="entry name" value="ASP_PROTEASE"/>
    <property type="match status" value="1"/>
</dbReference>
<keyword evidence="3" id="KW-0378">Hydrolase</keyword>
<keyword evidence="3" id="KW-0645">Protease</keyword>
<feature type="transmembrane region" description="Helical" evidence="5">
    <location>
        <begin position="484"/>
        <end position="511"/>
    </location>
</feature>
<evidence type="ECO:0000259" key="7">
    <source>
        <dbReference type="PROSITE" id="PS51767"/>
    </source>
</evidence>
<evidence type="ECO:0000256" key="2">
    <source>
        <dbReference type="ARBA" id="ARBA00022750"/>
    </source>
</evidence>
<evidence type="ECO:0000313" key="8">
    <source>
        <dbReference type="EMBL" id="PIL37214.1"/>
    </source>
</evidence>
<feature type="region of interest" description="Disordered" evidence="4">
    <location>
        <begin position="24"/>
        <end position="59"/>
    </location>
</feature>
<dbReference type="PANTHER" id="PTHR47966:SF51">
    <property type="entry name" value="BETA-SITE APP-CLEAVING ENZYME, ISOFORM A-RELATED"/>
    <property type="match status" value="1"/>
</dbReference>
<evidence type="ECO:0000256" key="4">
    <source>
        <dbReference type="SAM" id="MobiDB-lite"/>
    </source>
</evidence>
<dbReference type="CDD" id="cd05471">
    <property type="entry name" value="pepsin_like"/>
    <property type="match status" value="1"/>
</dbReference>
<dbReference type="SUPFAM" id="SSF50630">
    <property type="entry name" value="Acid proteases"/>
    <property type="match status" value="1"/>
</dbReference>
<keyword evidence="5" id="KW-0472">Membrane</keyword>
<dbReference type="Pfam" id="PF00026">
    <property type="entry name" value="Asp"/>
    <property type="match status" value="1"/>
</dbReference>
<protein>
    <recommendedName>
        <fullName evidence="7">Peptidase A1 domain-containing protein</fullName>
    </recommendedName>
</protein>
<dbReference type="PANTHER" id="PTHR47966">
    <property type="entry name" value="BETA-SITE APP-CLEAVING ENZYME, ISOFORM A-RELATED"/>
    <property type="match status" value="1"/>
</dbReference>
<dbReference type="EMBL" id="AYKW01000001">
    <property type="protein sequence ID" value="PIL37214.1"/>
    <property type="molecule type" value="Genomic_DNA"/>
</dbReference>
<organism evidence="8 9">
    <name type="scientific">Ganoderma sinense ZZ0214-1</name>
    <dbReference type="NCBI Taxonomy" id="1077348"/>
    <lineage>
        <taxon>Eukaryota</taxon>
        <taxon>Fungi</taxon>
        <taxon>Dikarya</taxon>
        <taxon>Basidiomycota</taxon>
        <taxon>Agaricomycotina</taxon>
        <taxon>Agaricomycetes</taxon>
        <taxon>Polyporales</taxon>
        <taxon>Polyporaceae</taxon>
        <taxon>Ganoderma</taxon>
    </lineage>
</organism>
<evidence type="ECO:0000256" key="5">
    <source>
        <dbReference type="SAM" id="Phobius"/>
    </source>
</evidence>
<comment type="similarity">
    <text evidence="1 3">Belongs to the peptidase A1 family.</text>
</comment>
<dbReference type="Gene3D" id="2.40.70.10">
    <property type="entry name" value="Acid Proteases"/>
    <property type="match status" value="2"/>
</dbReference>
<keyword evidence="9" id="KW-1185">Reference proteome</keyword>
<dbReference type="InterPro" id="IPR001461">
    <property type="entry name" value="Aspartic_peptidase_A1"/>
</dbReference>
<feature type="region of interest" description="Disordered" evidence="4">
    <location>
        <begin position="568"/>
        <end position="589"/>
    </location>
</feature>
<dbReference type="AlphaFoldDB" id="A0A2G8STY5"/>